<dbReference type="RefSeq" id="WP_060941188.1">
    <property type="nucleotide sequence ID" value="NZ_KQ957316.1"/>
</dbReference>
<dbReference type="InterPro" id="IPR001173">
    <property type="entry name" value="Glyco_trans_2-like"/>
</dbReference>
<evidence type="ECO:0000259" key="3">
    <source>
        <dbReference type="Pfam" id="PF00535"/>
    </source>
</evidence>
<sequence>MKLSIIIPVFNVERTLQRCIESVQRQSFQDFEMILVDDGTKDRSGKIADEMAADDNRITVIHQSNKGLSEARNTGIDKAQGKYITFIDSDDFIGENTYEDLFNIIKGHPEYDILEYSVIERYGSNKQNHLSLKDTCYYDMKDYWLQARAYRHTYAWNKIYKRELFSNVRFPKGKTFEDVHTLPLLLDNAKIVATTSTGTYFYCYNQQGITKNAKGSDLTNLLEAHSDYIRRTKNVDKDYYAHVLNIQIDVYEATHGLPTLPVLPYWGTLKLSFLHLIGLKRLCKLYQFIHKIARRSH</sequence>
<dbReference type="Proteomes" id="UP000070533">
    <property type="component" value="Unassembled WGS sequence"/>
</dbReference>
<dbReference type="Gene3D" id="3.90.550.10">
    <property type="entry name" value="Spore Coat Polysaccharide Biosynthesis Protein SpsA, Chain A"/>
    <property type="match status" value="1"/>
</dbReference>
<dbReference type="GO" id="GO:0016758">
    <property type="term" value="F:hexosyltransferase activity"/>
    <property type="evidence" value="ECO:0007669"/>
    <property type="project" value="UniProtKB-ARBA"/>
</dbReference>
<accession>A0A133PWG7</accession>
<keyword evidence="2 4" id="KW-0808">Transferase</keyword>
<reference evidence="5" key="1">
    <citation type="submission" date="2016-01" db="EMBL/GenBank/DDBJ databases">
        <authorList>
            <person name="Mitreva M."/>
            <person name="Pepin K.H."/>
            <person name="Mihindukulasuriya K.A."/>
            <person name="Fulton R."/>
            <person name="Fronick C."/>
            <person name="O'Laughlin M."/>
            <person name="Miner T."/>
            <person name="Herter B."/>
            <person name="Rosa B.A."/>
            <person name="Cordes M."/>
            <person name="Tomlinson C."/>
            <person name="Wollam A."/>
            <person name="Palsikar V.B."/>
            <person name="Mardis E.R."/>
            <person name="Wilson R.K."/>
        </authorList>
    </citation>
    <scope>NUCLEOTIDE SEQUENCE [LARGE SCALE GENOMIC DNA]</scope>
    <source>
        <strain evidence="5">MJR7716</strain>
    </source>
</reference>
<feature type="domain" description="Glycosyltransferase 2-like" evidence="3">
    <location>
        <begin position="4"/>
        <end position="165"/>
    </location>
</feature>
<dbReference type="SUPFAM" id="SSF53448">
    <property type="entry name" value="Nucleotide-diphospho-sugar transferases"/>
    <property type="match status" value="1"/>
</dbReference>
<dbReference type="AlphaFoldDB" id="A0A133PWG7"/>
<proteinExistence type="predicted"/>
<dbReference type="PATRIC" id="fig|28128.5.peg.2394"/>
<dbReference type="CDD" id="cd00761">
    <property type="entry name" value="Glyco_tranf_GTA_type"/>
    <property type="match status" value="1"/>
</dbReference>
<gene>
    <name evidence="4" type="ORF">HMPREF3226_02320</name>
</gene>
<keyword evidence="1" id="KW-0328">Glycosyltransferase</keyword>
<dbReference type="OrthoDB" id="9815829at2"/>
<dbReference type="PANTHER" id="PTHR22916:SF51">
    <property type="entry name" value="GLYCOSYLTRANSFERASE EPSH-RELATED"/>
    <property type="match status" value="1"/>
</dbReference>
<dbReference type="Pfam" id="PF00535">
    <property type="entry name" value="Glycos_transf_2"/>
    <property type="match status" value="1"/>
</dbReference>
<evidence type="ECO:0000256" key="2">
    <source>
        <dbReference type="ARBA" id="ARBA00022679"/>
    </source>
</evidence>
<evidence type="ECO:0000313" key="5">
    <source>
        <dbReference type="Proteomes" id="UP000070533"/>
    </source>
</evidence>
<dbReference type="InterPro" id="IPR029044">
    <property type="entry name" value="Nucleotide-diphossugar_trans"/>
</dbReference>
<evidence type="ECO:0000256" key="1">
    <source>
        <dbReference type="ARBA" id="ARBA00022676"/>
    </source>
</evidence>
<organism evidence="4 5">
    <name type="scientific">Prevotella corporis</name>
    <dbReference type="NCBI Taxonomy" id="28128"/>
    <lineage>
        <taxon>Bacteria</taxon>
        <taxon>Pseudomonadati</taxon>
        <taxon>Bacteroidota</taxon>
        <taxon>Bacteroidia</taxon>
        <taxon>Bacteroidales</taxon>
        <taxon>Prevotellaceae</taxon>
        <taxon>Prevotella</taxon>
    </lineage>
</organism>
<comment type="caution">
    <text evidence="4">The sequence shown here is derived from an EMBL/GenBank/DDBJ whole genome shotgun (WGS) entry which is preliminary data.</text>
</comment>
<protein>
    <submittedName>
        <fullName evidence="4">Glycosyltransferase, group 2 family protein</fullName>
    </submittedName>
</protein>
<dbReference type="eggNOG" id="COG1215">
    <property type="taxonomic scope" value="Bacteria"/>
</dbReference>
<keyword evidence="5" id="KW-1185">Reference proteome</keyword>
<evidence type="ECO:0000313" key="4">
    <source>
        <dbReference type="EMBL" id="KXA33743.1"/>
    </source>
</evidence>
<dbReference type="PANTHER" id="PTHR22916">
    <property type="entry name" value="GLYCOSYLTRANSFERASE"/>
    <property type="match status" value="1"/>
</dbReference>
<name>A0A133PWG7_9BACT</name>
<dbReference type="STRING" id="28128.HMPREF3226_02320"/>
<dbReference type="EMBL" id="LRQG01000216">
    <property type="protein sequence ID" value="KXA33743.1"/>
    <property type="molecule type" value="Genomic_DNA"/>
</dbReference>